<evidence type="ECO:0008006" key="9">
    <source>
        <dbReference type="Google" id="ProtNLM"/>
    </source>
</evidence>
<dbReference type="Proteomes" id="UP001530315">
    <property type="component" value="Unassembled WGS sequence"/>
</dbReference>
<comment type="subcellular location">
    <subcellularLocation>
        <location evidence="2">Membrane</location>
        <topology evidence="2">Multi-pass membrane protein</topology>
    </subcellularLocation>
</comment>
<organism evidence="7 8">
    <name type="scientific">Stephanodiscus triporus</name>
    <dbReference type="NCBI Taxonomy" id="2934178"/>
    <lineage>
        <taxon>Eukaryota</taxon>
        <taxon>Sar</taxon>
        <taxon>Stramenopiles</taxon>
        <taxon>Ochrophyta</taxon>
        <taxon>Bacillariophyta</taxon>
        <taxon>Coscinodiscophyceae</taxon>
        <taxon>Thalassiosirophycidae</taxon>
        <taxon>Stephanodiscales</taxon>
        <taxon>Stephanodiscaceae</taxon>
        <taxon>Stephanodiscus</taxon>
    </lineage>
</organism>
<evidence type="ECO:0000313" key="7">
    <source>
        <dbReference type="EMBL" id="KAL3778268.1"/>
    </source>
</evidence>
<evidence type="ECO:0000256" key="4">
    <source>
        <dbReference type="ARBA" id="ARBA00022723"/>
    </source>
</evidence>
<dbReference type="PANTHER" id="PTHR15422:SF24">
    <property type="entry name" value="DOMON RELATED DOMAIN-CONTAINING PROTEIN"/>
    <property type="match status" value="1"/>
</dbReference>
<dbReference type="GO" id="GO:0016020">
    <property type="term" value="C:membrane"/>
    <property type="evidence" value="ECO:0007669"/>
    <property type="project" value="UniProtKB-SubCell"/>
</dbReference>
<dbReference type="GO" id="GO:0046872">
    <property type="term" value="F:metal ion binding"/>
    <property type="evidence" value="ECO:0007669"/>
    <property type="project" value="UniProtKB-KW"/>
</dbReference>
<proteinExistence type="predicted"/>
<keyword evidence="8" id="KW-1185">Reference proteome</keyword>
<evidence type="ECO:0000256" key="1">
    <source>
        <dbReference type="ARBA" id="ARBA00001970"/>
    </source>
</evidence>
<feature type="transmembrane region" description="Helical" evidence="6">
    <location>
        <begin position="6"/>
        <end position="28"/>
    </location>
</feature>
<keyword evidence="3" id="KW-0349">Heme</keyword>
<feature type="transmembrane region" description="Helical" evidence="6">
    <location>
        <begin position="150"/>
        <end position="170"/>
    </location>
</feature>
<name>A0ABD3NSA6_9STRA</name>
<dbReference type="EMBL" id="JALLAZ020001229">
    <property type="protein sequence ID" value="KAL3778268.1"/>
    <property type="molecule type" value="Genomic_DNA"/>
</dbReference>
<keyword evidence="6" id="KW-0812">Transmembrane</keyword>
<accession>A0ABD3NSA6</accession>
<comment type="cofactor">
    <cofactor evidence="1">
        <name>heme b</name>
        <dbReference type="ChEBI" id="CHEBI:60344"/>
    </cofactor>
</comment>
<keyword evidence="6" id="KW-1133">Transmembrane helix</keyword>
<evidence type="ECO:0000256" key="6">
    <source>
        <dbReference type="SAM" id="Phobius"/>
    </source>
</evidence>
<keyword evidence="5" id="KW-0408">Iron</keyword>
<keyword evidence="4" id="KW-0479">Metal-binding</keyword>
<dbReference type="InterPro" id="IPR045150">
    <property type="entry name" value="CYB561D1/2"/>
</dbReference>
<evidence type="ECO:0000256" key="5">
    <source>
        <dbReference type="ARBA" id="ARBA00023004"/>
    </source>
</evidence>
<feature type="transmembrane region" description="Helical" evidence="6">
    <location>
        <begin position="48"/>
        <end position="66"/>
    </location>
</feature>
<protein>
    <recommendedName>
        <fullName evidence="9">Cytochrome b561 domain-containing protein</fullName>
    </recommendedName>
</protein>
<reference evidence="7 8" key="1">
    <citation type="submission" date="2024-10" db="EMBL/GenBank/DDBJ databases">
        <title>Updated reference genomes for cyclostephanoid diatoms.</title>
        <authorList>
            <person name="Roberts W.R."/>
            <person name="Alverson A.J."/>
        </authorList>
    </citation>
    <scope>NUCLEOTIDE SEQUENCE [LARGE SCALE GENOMIC DNA]</scope>
    <source>
        <strain evidence="7 8">AJA276-08</strain>
    </source>
</reference>
<comment type="caution">
    <text evidence="7">The sequence shown here is derived from an EMBL/GenBank/DDBJ whole genome shotgun (WGS) entry which is preliminary data.</text>
</comment>
<gene>
    <name evidence="7" type="ORF">ACHAW5_000506</name>
</gene>
<dbReference type="PANTHER" id="PTHR15422">
    <property type="entry name" value="OS05G0565100 PROTEIN"/>
    <property type="match status" value="1"/>
</dbReference>
<dbReference type="Gene3D" id="1.20.120.1770">
    <property type="match status" value="1"/>
</dbReference>
<evidence type="ECO:0000313" key="8">
    <source>
        <dbReference type="Proteomes" id="UP001530315"/>
    </source>
</evidence>
<evidence type="ECO:0000256" key="2">
    <source>
        <dbReference type="ARBA" id="ARBA00004141"/>
    </source>
</evidence>
<sequence>MPDLWIYVHVGINSVVFVLAVVAVAIAVVNMHSMGVPWEGHMKEMHHVAGLSLLMIVSFQAANGFLRPPREFVDGVPSPTDGGVGFGVGGVPTLRSRMDAFAFRPTLRGLWRLVHKSTGLLVFGLGAYQVRGGLGLYAGRYGAPDYGDAFVWYVCWLVGVVGFAKFWTVWSRRKSEPNFSE</sequence>
<dbReference type="AlphaFoldDB" id="A0ABD3NSA6"/>
<evidence type="ECO:0000256" key="3">
    <source>
        <dbReference type="ARBA" id="ARBA00022617"/>
    </source>
</evidence>
<keyword evidence="6" id="KW-0472">Membrane</keyword>